<dbReference type="PANTHER" id="PTHR30511:SF0">
    <property type="entry name" value="ALANINE RACEMASE, CATABOLIC-RELATED"/>
    <property type="match status" value="1"/>
</dbReference>
<dbReference type="EC" id="5.1.1.1" evidence="4"/>
<feature type="active site" description="Proton acceptor; specific for D-alanine" evidence="4">
    <location>
        <position position="40"/>
    </location>
</feature>
<dbReference type="InterPro" id="IPR000821">
    <property type="entry name" value="Ala_racemase"/>
</dbReference>
<dbReference type="FunFam" id="3.20.20.10:FF:000002">
    <property type="entry name" value="Alanine racemase"/>
    <property type="match status" value="1"/>
</dbReference>
<evidence type="ECO:0000256" key="3">
    <source>
        <dbReference type="ARBA" id="ARBA00023235"/>
    </source>
</evidence>
<gene>
    <name evidence="8" type="ORF">A3I42_01950</name>
</gene>
<protein>
    <recommendedName>
        <fullName evidence="4">Alanine racemase</fullName>
        <ecNumber evidence="4">5.1.1.1</ecNumber>
    </recommendedName>
</protein>
<keyword evidence="2 4" id="KW-0663">Pyridoxal phosphate</keyword>
<evidence type="ECO:0000256" key="2">
    <source>
        <dbReference type="ARBA" id="ARBA00022898"/>
    </source>
</evidence>
<dbReference type="EMBL" id="MGER01000021">
    <property type="protein sequence ID" value="OGL88612.1"/>
    <property type="molecule type" value="Genomic_DNA"/>
</dbReference>
<evidence type="ECO:0000313" key="9">
    <source>
        <dbReference type="Proteomes" id="UP000178264"/>
    </source>
</evidence>
<dbReference type="GO" id="GO:0008784">
    <property type="term" value="F:alanine racemase activity"/>
    <property type="evidence" value="ECO:0007669"/>
    <property type="project" value="UniProtKB-UniRule"/>
</dbReference>
<dbReference type="InterPro" id="IPR020622">
    <property type="entry name" value="Ala_racemase_pyridoxalP-BS"/>
</dbReference>
<comment type="similarity">
    <text evidence="4">Belongs to the alanine racemase family.</text>
</comment>
<feature type="binding site" evidence="4 6">
    <location>
        <position position="321"/>
    </location>
    <ligand>
        <name>substrate</name>
    </ligand>
</feature>
<evidence type="ECO:0000313" key="8">
    <source>
        <dbReference type="EMBL" id="OGL88612.1"/>
    </source>
</evidence>
<evidence type="ECO:0000256" key="1">
    <source>
        <dbReference type="ARBA" id="ARBA00001933"/>
    </source>
</evidence>
<sequence length="380" mass="42597">MRDINMDTTWIEISKKSIQHNVKTIRSLINKNTLLAPCVKSNAYGHGMREMAKLLIPHKVNMLCVASIEEALVLRESGISIPLLIMGFVPHARLGDILDSRASIFVCEPQTARTLSRLALAARTTVNVHIKVDTGMGRQGLMPRQLNAFIKFIQSLKGLRWEGIATHFASADEPEHPQHFYDQLKIFTHLVKGIKKDRQGFPLIHCANSAATFLEPQSHFDMVRPGLAVYGYYPNDATKKTCLAQGMPLHPSLALKTKIAAVKKIPKDACVSYGCTFITKHHTRIAVLPVGYYDGIDRALSNRGHVLIRGHRAPILGRVCMNITVVDVTRLPHITQKDEAVIIGTQGREEITIEEMARHIGTINYEVTTRLRENIRHIYL</sequence>
<dbReference type="Pfam" id="PF01168">
    <property type="entry name" value="Ala_racemase_N"/>
    <property type="match status" value="1"/>
</dbReference>
<feature type="domain" description="Alanine racemase C-terminal" evidence="7">
    <location>
        <begin position="252"/>
        <end position="380"/>
    </location>
</feature>
<dbReference type="PANTHER" id="PTHR30511">
    <property type="entry name" value="ALANINE RACEMASE"/>
    <property type="match status" value="1"/>
</dbReference>
<dbReference type="SUPFAM" id="SSF51419">
    <property type="entry name" value="PLP-binding barrel"/>
    <property type="match status" value="1"/>
</dbReference>
<comment type="cofactor">
    <cofactor evidence="1 4 5">
        <name>pyridoxal 5'-phosphate</name>
        <dbReference type="ChEBI" id="CHEBI:597326"/>
    </cofactor>
</comment>
<dbReference type="InterPro" id="IPR029066">
    <property type="entry name" value="PLP-binding_barrel"/>
</dbReference>
<dbReference type="InterPro" id="IPR009006">
    <property type="entry name" value="Ala_racemase/Decarboxylase_C"/>
</dbReference>
<dbReference type="Gene3D" id="2.40.37.10">
    <property type="entry name" value="Lyase, Ornithine Decarboxylase, Chain A, domain 1"/>
    <property type="match status" value="1"/>
</dbReference>
<feature type="active site" description="Proton acceptor; specific for L-alanine" evidence="4">
    <location>
        <position position="273"/>
    </location>
</feature>
<dbReference type="NCBIfam" id="TIGR00492">
    <property type="entry name" value="alr"/>
    <property type="match status" value="1"/>
</dbReference>
<dbReference type="GO" id="GO:0030632">
    <property type="term" value="P:D-alanine biosynthetic process"/>
    <property type="evidence" value="ECO:0007669"/>
    <property type="project" value="UniProtKB-UniRule"/>
</dbReference>
<proteinExistence type="inferred from homology"/>
<dbReference type="Gene3D" id="3.20.20.10">
    <property type="entry name" value="Alanine racemase"/>
    <property type="match status" value="1"/>
</dbReference>
<dbReference type="InterPro" id="IPR011079">
    <property type="entry name" value="Ala_racemase_C"/>
</dbReference>
<dbReference type="SUPFAM" id="SSF50621">
    <property type="entry name" value="Alanine racemase C-terminal domain-like"/>
    <property type="match status" value="1"/>
</dbReference>
<keyword evidence="3 4" id="KW-0413">Isomerase</keyword>
<name>A0A1F7VDH5_9BACT</name>
<evidence type="ECO:0000256" key="5">
    <source>
        <dbReference type="PIRSR" id="PIRSR600821-50"/>
    </source>
</evidence>
<dbReference type="Proteomes" id="UP000178264">
    <property type="component" value="Unassembled WGS sequence"/>
</dbReference>
<organism evidence="8 9">
    <name type="scientific">Candidatus Uhrbacteria bacterium RIFCSPLOWO2_02_FULL_49_11</name>
    <dbReference type="NCBI Taxonomy" id="1802409"/>
    <lineage>
        <taxon>Bacteria</taxon>
        <taxon>Candidatus Uhriibacteriota</taxon>
    </lineage>
</organism>
<dbReference type="CDD" id="cd00430">
    <property type="entry name" value="PLPDE_III_AR"/>
    <property type="match status" value="1"/>
</dbReference>
<accession>A0A1F7VDH5</accession>
<feature type="binding site" evidence="4 6">
    <location>
        <position position="138"/>
    </location>
    <ligand>
        <name>substrate</name>
    </ligand>
</feature>
<reference evidence="8 9" key="1">
    <citation type="journal article" date="2016" name="Nat. Commun.">
        <title>Thousands of microbial genomes shed light on interconnected biogeochemical processes in an aquifer system.</title>
        <authorList>
            <person name="Anantharaman K."/>
            <person name="Brown C.T."/>
            <person name="Hug L.A."/>
            <person name="Sharon I."/>
            <person name="Castelle C.J."/>
            <person name="Probst A.J."/>
            <person name="Thomas B.C."/>
            <person name="Singh A."/>
            <person name="Wilkins M.J."/>
            <person name="Karaoz U."/>
            <person name="Brodie E.L."/>
            <person name="Williams K.H."/>
            <person name="Hubbard S.S."/>
            <person name="Banfield J.F."/>
        </authorList>
    </citation>
    <scope>NUCLEOTIDE SEQUENCE [LARGE SCALE GENOMIC DNA]</scope>
</reference>
<evidence type="ECO:0000259" key="7">
    <source>
        <dbReference type="SMART" id="SM01005"/>
    </source>
</evidence>
<comment type="pathway">
    <text evidence="4">Amino-acid biosynthesis; D-alanine biosynthesis; D-alanine from L-alanine: step 1/1.</text>
</comment>
<dbReference type="SMART" id="SM01005">
    <property type="entry name" value="Ala_racemase_C"/>
    <property type="match status" value="1"/>
</dbReference>
<dbReference type="UniPathway" id="UPA00042">
    <property type="reaction ID" value="UER00497"/>
</dbReference>
<comment type="catalytic activity">
    <reaction evidence="4">
        <text>L-alanine = D-alanine</text>
        <dbReference type="Rhea" id="RHEA:20249"/>
        <dbReference type="ChEBI" id="CHEBI:57416"/>
        <dbReference type="ChEBI" id="CHEBI:57972"/>
        <dbReference type="EC" id="5.1.1.1"/>
    </reaction>
</comment>
<comment type="caution">
    <text evidence="8">The sequence shown here is derived from an EMBL/GenBank/DDBJ whole genome shotgun (WGS) entry which is preliminary data.</text>
</comment>
<dbReference type="InterPro" id="IPR001608">
    <property type="entry name" value="Ala_racemase_N"/>
</dbReference>
<evidence type="ECO:0000256" key="4">
    <source>
        <dbReference type="HAMAP-Rule" id="MF_01201"/>
    </source>
</evidence>
<comment type="function">
    <text evidence="4">Catalyzes the interconversion of L-alanine and D-alanine. May also act on other amino acids.</text>
</comment>
<dbReference type="Pfam" id="PF00842">
    <property type="entry name" value="Ala_racemase_C"/>
    <property type="match status" value="1"/>
</dbReference>
<dbReference type="GO" id="GO:0005829">
    <property type="term" value="C:cytosol"/>
    <property type="evidence" value="ECO:0007669"/>
    <property type="project" value="TreeGrafter"/>
</dbReference>
<dbReference type="AlphaFoldDB" id="A0A1F7VDH5"/>
<dbReference type="PROSITE" id="PS00395">
    <property type="entry name" value="ALANINE_RACEMASE"/>
    <property type="match status" value="1"/>
</dbReference>
<dbReference type="GO" id="GO:0030170">
    <property type="term" value="F:pyridoxal phosphate binding"/>
    <property type="evidence" value="ECO:0007669"/>
    <property type="project" value="UniProtKB-UniRule"/>
</dbReference>
<dbReference type="HAMAP" id="MF_01201">
    <property type="entry name" value="Ala_racemase"/>
    <property type="match status" value="1"/>
</dbReference>
<dbReference type="PRINTS" id="PR00992">
    <property type="entry name" value="ALARACEMASE"/>
</dbReference>
<feature type="modified residue" description="N6-(pyridoxal phosphate)lysine" evidence="4 5">
    <location>
        <position position="40"/>
    </location>
</feature>
<evidence type="ECO:0000256" key="6">
    <source>
        <dbReference type="PIRSR" id="PIRSR600821-52"/>
    </source>
</evidence>